<comment type="subunit">
    <text evidence="3">Homodimer.</text>
</comment>
<name>A0A7K1UG03_9MICC</name>
<dbReference type="InterPro" id="IPR000652">
    <property type="entry name" value="Triosephosphate_isomerase"/>
</dbReference>
<dbReference type="GO" id="GO:0046166">
    <property type="term" value="P:glyceraldehyde-3-phosphate biosynthetic process"/>
    <property type="evidence" value="ECO:0007669"/>
    <property type="project" value="TreeGrafter"/>
</dbReference>
<evidence type="ECO:0000313" key="4">
    <source>
        <dbReference type="EMBL" id="MVT25021.1"/>
    </source>
</evidence>
<reference evidence="4 5" key="1">
    <citation type="submission" date="2019-12" db="EMBL/GenBank/DDBJ databases">
        <title>Nesterenkonia muleiensis sp. nov., a novel actinobacterium isolated from sap of Populus euphratica.</title>
        <authorList>
            <person name="Wang R."/>
        </authorList>
    </citation>
    <scope>NUCLEOTIDE SEQUENCE [LARGE SCALE GENOMIC DNA]</scope>
    <source>
        <strain evidence="4 5">F10</strain>
    </source>
</reference>
<comment type="caution">
    <text evidence="4">The sequence shown here is derived from an EMBL/GenBank/DDBJ whole genome shotgun (WGS) entry which is preliminary data.</text>
</comment>
<dbReference type="NCBIfam" id="NF000722">
    <property type="entry name" value="PRK00042.2-1"/>
    <property type="match status" value="1"/>
</dbReference>
<keyword evidence="3" id="KW-0312">Gluconeogenesis</keyword>
<dbReference type="InterPro" id="IPR013785">
    <property type="entry name" value="Aldolase_TIM"/>
</dbReference>
<dbReference type="CDD" id="cd00311">
    <property type="entry name" value="TIM"/>
    <property type="match status" value="1"/>
</dbReference>
<keyword evidence="2 3" id="KW-0413">Isomerase</keyword>
<evidence type="ECO:0000313" key="5">
    <source>
        <dbReference type="Proteomes" id="UP000460157"/>
    </source>
</evidence>
<dbReference type="GO" id="GO:0006094">
    <property type="term" value="P:gluconeogenesis"/>
    <property type="evidence" value="ECO:0007669"/>
    <property type="project" value="UniProtKB-UniPathway"/>
</dbReference>
<comment type="subcellular location">
    <subcellularLocation>
        <location evidence="3">Cytoplasm</location>
    </subcellularLocation>
</comment>
<evidence type="ECO:0000256" key="2">
    <source>
        <dbReference type="ARBA" id="ARBA00023235"/>
    </source>
</evidence>
<comment type="pathway">
    <text evidence="3">Carbohydrate biosynthesis; gluconeogenesis.</text>
</comment>
<accession>A0A7K1UG03</accession>
<keyword evidence="3" id="KW-0963">Cytoplasm</keyword>
<keyword evidence="3" id="KW-0324">Glycolysis</keyword>
<dbReference type="AlphaFoldDB" id="A0A7K1UG03"/>
<dbReference type="Gene3D" id="3.20.20.70">
    <property type="entry name" value="Aldolase class I"/>
    <property type="match status" value="1"/>
</dbReference>
<proteinExistence type="inferred from homology"/>
<comment type="similarity">
    <text evidence="1 3">Belongs to the triosephosphate isomerase family.</text>
</comment>
<dbReference type="Proteomes" id="UP000460157">
    <property type="component" value="Unassembled WGS sequence"/>
</dbReference>
<dbReference type="PANTHER" id="PTHR21139:SF42">
    <property type="entry name" value="TRIOSEPHOSPHATE ISOMERASE"/>
    <property type="match status" value="1"/>
</dbReference>
<dbReference type="UniPathway" id="UPA00109">
    <property type="reaction ID" value="UER00189"/>
</dbReference>
<sequence>MGTSWKMNKTLAEARDYAQVLAAALQDRPHLTSRLKPFLIPPATALAAVRQQLDDAGGPGAEIPLGIQNAHWEDAGSWTGEISVPQALDAGAEIIEIGHSERRQHFGETAEITGLKVRAALRHDAVALLCIGEPEQIRDADRTTEYLLEQADAALGGLSQHQLSRVLIAYEPVWAIGPEGRPAAPDELTGAFAALHQHYGHTVKALLYGGSVTHSNVAALLTVPHVGGLFIGRAAWQPHDFIQLLELAAETPHLTHP</sequence>
<dbReference type="GO" id="GO:0019563">
    <property type="term" value="P:glycerol catabolic process"/>
    <property type="evidence" value="ECO:0007669"/>
    <property type="project" value="TreeGrafter"/>
</dbReference>
<dbReference type="SUPFAM" id="SSF51351">
    <property type="entry name" value="Triosephosphate isomerase (TIM)"/>
    <property type="match status" value="1"/>
</dbReference>
<dbReference type="PROSITE" id="PS51440">
    <property type="entry name" value="TIM_2"/>
    <property type="match status" value="1"/>
</dbReference>
<dbReference type="Pfam" id="PF00121">
    <property type="entry name" value="TIM"/>
    <property type="match status" value="1"/>
</dbReference>
<comment type="pathway">
    <text evidence="3">Carbohydrate degradation; glycolysis; D-glyceraldehyde 3-phosphate from glycerone phosphate: step 1/1.</text>
</comment>
<dbReference type="GO" id="GO:0005829">
    <property type="term" value="C:cytosol"/>
    <property type="evidence" value="ECO:0007669"/>
    <property type="project" value="TreeGrafter"/>
</dbReference>
<dbReference type="EMBL" id="WRPM01000007">
    <property type="protein sequence ID" value="MVT25021.1"/>
    <property type="molecule type" value="Genomic_DNA"/>
</dbReference>
<comment type="catalytic activity">
    <reaction evidence="3">
        <text>D-glyceraldehyde 3-phosphate = dihydroxyacetone phosphate</text>
        <dbReference type="Rhea" id="RHEA:18585"/>
        <dbReference type="ChEBI" id="CHEBI:57642"/>
        <dbReference type="ChEBI" id="CHEBI:59776"/>
        <dbReference type="EC" id="5.3.1.1"/>
    </reaction>
</comment>
<dbReference type="GO" id="GO:0004807">
    <property type="term" value="F:triose-phosphate isomerase activity"/>
    <property type="evidence" value="ECO:0007669"/>
    <property type="project" value="UniProtKB-EC"/>
</dbReference>
<dbReference type="PANTHER" id="PTHR21139">
    <property type="entry name" value="TRIOSEPHOSPHATE ISOMERASE"/>
    <property type="match status" value="1"/>
</dbReference>
<dbReference type="UniPathway" id="UPA00138"/>
<dbReference type="EC" id="5.3.1.1" evidence="3"/>
<dbReference type="GO" id="GO:0006096">
    <property type="term" value="P:glycolytic process"/>
    <property type="evidence" value="ECO:0007669"/>
    <property type="project" value="UniProtKB-UniPathway"/>
</dbReference>
<protein>
    <recommendedName>
        <fullName evidence="3">Triosephosphate isomerase</fullName>
        <ecNumber evidence="3">5.3.1.1</ecNumber>
    </recommendedName>
</protein>
<gene>
    <name evidence="4" type="ORF">GNZ21_01345</name>
</gene>
<evidence type="ECO:0000256" key="3">
    <source>
        <dbReference type="RuleBase" id="RU363013"/>
    </source>
</evidence>
<organism evidence="4 5">
    <name type="scientific">Nesterenkonia alkaliphila</name>
    <dbReference type="NCBI Taxonomy" id="1463631"/>
    <lineage>
        <taxon>Bacteria</taxon>
        <taxon>Bacillati</taxon>
        <taxon>Actinomycetota</taxon>
        <taxon>Actinomycetes</taxon>
        <taxon>Micrococcales</taxon>
        <taxon>Micrococcaceae</taxon>
        <taxon>Nesterenkonia</taxon>
    </lineage>
</organism>
<dbReference type="InterPro" id="IPR035990">
    <property type="entry name" value="TIM_sf"/>
</dbReference>
<keyword evidence="5" id="KW-1185">Reference proteome</keyword>
<evidence type="ECO:0000256" key="1">
    <source>
        <dbReference type="ARBA" id="ARBA00007422"/>
    </source>
</evidence>